<name>A0A061BDY9_CYBFA</name>
<dbReference type="InterPro" id="IPR047794">
    <property type="entry name" value="C45_proenzyme-like"/>
</dbReference>
<dbReference type="OrthoDB" id="189997at2759"/>
<dbReference type="EMBL" id="LK052918">
    <property type="protein sequence ID" value="CDR47559.1"/>
    <property type="molecule type" value="Genomic_DNA"/>
</dbReference>
<sequence>METVKQGQFYDTHIPYAKLTGSTPYDIGHQHGLAAKLQISRAIEIYTKLYEDSRGVTWSVARSRAQKYLPVLNKHPDILQELQGVADGSDRDLIDILTLNVRSEITMVDVSDGCTSLAQRQTTTGDVFVGQNWDWIPDIDECTIWLDVIQEGKPRILFLAEAGIIGKYGYNNSGLAIMLNAIPANEVAYDKLPIHFTLRRALEQTSVDAAINYLNQNGCASCANLLMGDPKRWCTVEVSPKKIAVVLPDETTGVVSHTNHIVDEELAKLFPCDKPFMSSPVRYKRLIQLNQDADASFESFRERLSDTENGHQSICHYPVPNAVGLGRCVTLYTIIVNTTTLEGNFTIGQPADNPTQYKLFFSD</sequence>
<dbReference type="VEuPathDB" id="FungiDB:BON22_2664"/>
<dbReference type="InterPro" id="IPR047801">
    <property type="entry name" value="Peptidase_C45"/>
</dbReference>
<feature type="domain" description="Peptidase C45 hydrolase" evidence="1">
    <location>
        <begin position="125"/>
        <end position="316"/>
    </location>
</feature>
<dbReference type="PANTHER" id="PTHR34180">
    <property type="entry name" value="PEPTIDASE C45"/>
    <property type="match status" value="1"/>
</dbReference>
<proteinExistence type="predicted"/>
<dbReference type="AlphaFoldDB" id="A0A061BDY9"/>
<dbReference type="PANTHER" id="PTHR34180:SF1">
    <property type="entry name" value="BETA-ALANYL-DOPAMINE_CARCININE HYDROLASE"/>
    <property type="match status" value="1"/>
</dbReference>
<dbReference type="SMR" id="A0A061BDY9"/>
<protein>
    <submittedName>
        <fullName evidence="2">CYFA0S33e00430g1_1</fullName>
    </submittedName>
</protein>
<dbReference type="NCBIfam" id="NF040521">
    <property type="entry name" value="C45_proenzyme"/>
    <property type="match status" value="1"/>
</dbReference>
<dbReference type="Pfam" id="PF03417">
    <property type="entry name" value="AAT"/>
    <property type="match status" value="1"/>
</dbReference>
<accession>A0A061BDY9</accession>
<dbReference type="Gene3D" id="1.10.10.2120">
    <property type="match status" value="1"/>
</dbReference>
<dbReference type="PhylomeDB" id="A0A061BDY9"/>
<evidence type="ECO:0000259" key="1">
    <source>
        <dbReference type="Pfam" id="PF03417"/>
    </source>
</evidence>
<dbReference type="Gene3D" id="3.60.60.10">
    <property type="entry name" value="Penicillin V Acylase, Chain A"/>
    <property type="match status" value="1"/>
</dbReference>
<gene>
    <name evidence="2" type="ORF">CYFA0S_33e00430g</name>
</gene>
<reference evidence="2" key="1">
    <citation type="journal article" date="2014" name="Genome Announc.">
        <title>Genome sequence of the yeast Cyberlindnera fabianii (Hansenula fabianii).</title>
        <authorList>
            <person name="Freel K.C."/>
            <person name="Sarilar V."/>
            <person name="Neuveglise C."/>
            <person name="Devillers H."/>
            <person name="Friedrich A."/>
            <person name="Schacherer J."/>
        </authorList>
    </citation>
    <scope>NUCLEOTIDE SEQUENCE</scope>
    <source>
        <strain evidence="2">YJS4271</strain>
    </source>
</reference>
<dbReference type="InterPro" id="IPR005079">
    <property type="entry name" value="Peptidase_C45_hydrolase"/>
</dbReference>
<organism evidence="2">
    <name type="scientific">Cyberlindnera fabianii</name>
    <name type="common">Yeast</name>
    <name type="synonym">Hansenula fabianii</name>
    <dbReference type="NCBI Taxonomy" id="36022"/>
    <lineage>
        <taxon>Eukaryota</taxon>
        <taxon>Fungi</taxon>
        <taxon>Dikarya</taxon>
        <taxon>Ascomycota</taxon>
        <taxon>Saccharomycotina</taxon>
        <taxon>Saccharomycetes</taxon>
        <taxon>Phaffomycetales</taxon>
        <taxon>Phaffomycetaceae</taxon>
        <taxon>Cyberlindnera</taxon>
    </lineage>
</organism>
<evidence type="ECO:0000313" key="2">
    <source>
        <dbReference type="EMBL" id="CDR47559.1"/>
    </source>
</evidence>